<feature type="compositionally biased region" description="Low complexity" evidence="1">
    <location>
        <begin position="34"/>
        <end position="46"/>
    </location>
</feature>
<protein>
    <recommendedName>
        <fullName evidence="3">DNA topoisomerase IV subunit B</fullName>
    </recommendedName>
</protein>
<organism evidence="2">
    <name type="scientific">marine sediment metagenome</name>
    <dbReference type="NCBI Taxonomy" id="412755"/>
    <lineage>
        <taxon>unclassified sequences</taxon>
        <taxon>metagenomes</taxon>
        <taxon>ecological metagenomes</taxon>
    </lineage>
</organism>
<sequence>MPHLRHWLAGTAFLVMAMSHTAALAQADAGAPVAAPDAAQPAEAPVTPDTAQPAEAKTAPASSGDPELAAKAKSAAEALSPQVQDVQIVGPWSDGTREGVWRTVMVQSQTDDSAFHFFVQQLEGAGSDLSLRATTEVVEINQIEGAVVGYRADEPSEEQPNSLTLFFDILPSDGEIAETYELHFFPGEPYSFGPATN</sequence>
<reference evidence="2" key="1">
    <citation type="journal article" date="2015" name="Nature">
        <title>Complex archaea that bridge the gap between prokaryotes and eukaryotes.</title>
        <authorList>
            <person name="Spang A."/>
            <person name="Saw J.H."/>
            <person name="Jorgensen S.L."/>
            <person name="Zaremba-Niedzwiedzka K."/>
            <person name="Martijn J."/>
            <person name="Lind A.E."/>
            <person name="van Eijk R."/>
            <person name="Schleper C."/>
            <person name="Guy L."/>
            <person name="Ettema T.J."/>
        </authorList>
    </citation>
    <scope>NUCLEOTIDE SEQUENCE</scope>
</reference>
<evidence type="ECO:0000256" key="1">
    <source>
        <dbReference type="SAM" id="MobiDB-lite"/>
    </source>
</evidence>
<evidence type="ECO:0008006" key="3">
    <source>
        <dbReference type="Google" id="ProtNLM"/>
    </source>
</evidence>
<dbReference type="AlphaFoldDB" id="A0A0F9VKX1"/>
<name>A0A0F9VKX1_9ZZZZ</name>
<evidence type="ECO:0000313" key="2">
    <source>
        <dbReference type="EMBL" id="KKO04715.1"/>
    </source>
</evidence>
<accession>A0A0F9VKX1</accession>
<gene>
    <name evidence="2" type="ORF">LCGC14_0085440</name>
</gene>
<feature type="region of interest" description="Disordered" evidence="1">
    <location>
        <begin position="34"/>
        <end position="69"/>
    </location>
</feature>
<proteinExistence type="predicted"/>
<comment type="caution">
    <text evidence="2">The sequence shown here is derived from an EMBL/GenBank/DDBJ whole genome shotgun (WGS) entry which is preliminary data.</text>
</comment>
<dbReference type="EMBL" id="LAZR01000022">
    <property type="protein sequence ID" value="KKO04715.1"/>
    <property type="molecule type" value="Genomic_DNA"/>
</dbReference>